<sequence>MKKKTKILWAILGLLVLIQFIRIDKTNPPADPAKDFIALKNPPQAVANMLKASCYDCHSNKSIYPWYTNVAPVSWWVKRHITEGRQELNFSEWGDYTPKKAAHKLDESYEMVTEGEMPLSSYTLMHPESKLTEPQKQQLLAWLKSQTKKPN</sequence>
<dbReference type="Proteomes" id="UP000464214">
    <property type="component" value="Chromosome"/>
</dbReference>
<dbReference type="RefSeq" id="WP_160693165.1">
    <property type="nucleotide sequence ID" value="NZ_CP047897.1"/>
</dbReference>
<dbReference type="Pfam" id="PF14376">
    <property type="entry name" value="Haem_bd"/>
    <property type="match status" value="1"/>
</dbReference>
<proteinExistence type="predicted"/>
<accession>A0A6P1P2G3</accession>
<evidence type="ECO:0000313" key="3">
    <source>
        <dbReference type="Proteomes" id="UP000464214"/>
    </source>
</evidence>
<feature type="domain" description="Haem-binding" evidence="1">
    <location>
        <begin position="12"/>
        <end position="147"/>
    </location>
</feature>
<organism evidence="2 3">
    <name type="scientific">Nibribacter ruber</name>
    <dbReference type="NCBI Taxonomy" id="2698458"/>
    <lineage>
        <taxon>Bacteria</taxon>
        <taxon>Pseudomonadati</taxon>
        <taxon>Bacteroidota</taxon>
        <taxon>Cytophagia</taxon>
        <taxon>Cytophagales</taxon>
        <taxon>Hymenobacteraceae</taxon>
        <taxon>Nibribacter</taxon>
    </lineage>
</organism>
<protein>
    <submittedName>
        <fullName evidence="2">Cytochrome C</fullName>
    </submittedName>
</protein>
<dbReference type="InterPro" id="IPR025992">
    <property type="entry name" value="Haem-bd"/>
</dbReference>
<dbReference type="SMART" id="SM01235">
    <property type="entry name" value="Haem_bd"/>
    <property type="match status" value="1"/>
</dbReference>
<reference evidence="2 3" key="1">
    <citation type="submission" date="2020-01" db="EMBL/GenBank/DDBJ databases">
        <authorList>
            <person name="Kim M."/>
        </authorList>
    </citation>
    <scope>NUCLEOTIDE SEQUENCE [LARGE SCALE GENOMIC DNA]</scope>
    <source>
        <strain evidence="2 3">BT10</strain>
    </source>
</reference>
<dbReference type="KEGG" id="nib:GU926_14615"/>
<evidence type="ECO:0000313" key="2">
    <source>
        <dbReference type="EMBL" id="QHL88594.1"/>
    </source>
</evidence>
<keyword evidence="3" id="KW-1185">Reference proteome</keyword>
<dbReference type="EMBL" id="CP047897">
    <property type="protein sequence ID" value="QHL88594.1"/>
    <property type="molecule type" value="Genomic_DNA"/>
</dbReference>
<dbReference type="AlphaFoldDB" id="A0A6P1P2G3"/>
<evidence type="ECO:0000259" key="1">
    <source>
        <dbReference type="SMART" id="SM01235"/>
    </source>
</evidence>
<gene>
    <name evidence="2" type="ORF">GU926_14615</name>
</gene>
<name>A0A6P1P2G3_9BACT</name>